<dbReference type="PANTHER" id="PTHR11895:SF151">
    <property type="entry name" value="GLUTAMYL-TRNA(GLN) AMIDOTRANSFERASE SUBUNIT A"/>
    <property type="match status" value="1"/>
</dbReference>
<evidence type="ECO:0000313" key="2">
    <source>
        <dbReference type="EMBL" id="PLC54713.1"/>
    </source>
</evidence>
<evidence type="ECO:0000313" key="3">
    <source>
        <dbReference type="Proteomes" id="UP000234328"/>
    </source>
</evidence>
<protein>
    <submittedName>
        <fullName evidence="2">Amidase</fullName>
    </submittedName>
</protein>
<proteinExistence type="predicted"/>
<dbReference type="InterPro" id="IPR023631">
    <property type="entry name" value="Amidase_dom"/>
</dbReference>
<dbReference type="InterPro" id="IPR000120">
    <property type="entry name" value="Amidase"/>
</dbReference>
<dbReference type="SUPFAM" id="SSF75304">
    <property type="entry name" value="Amidase signature (AS) enzymes"/>
    <property type="match status" value="1"/>
</dbReference>
<organism evidence="2 3">
    <name type="scientific">Pollutimonas nitritireducens</name>
    <dbReference type="NCBI Taxonomy" id="2045209"/>
    <lineage>
        <taxon>Bacteria</taxon>
        <taxon>Pseudomonadati</taxon>
        <taxon>Pseudomonadota</taxon>
        <taxon>Betaproteobacteria</taxon>
        <taxon>Burkholderiales</taxon>
        <taxon>Alcaligenaceae</taxon>
        <taxon>Pollutimonas</taxon>
    </lineage>
</organism>
<name>A0A2N4UI58_9BURK</name>
<dbReference type="PANTHER" id="PTHR11895">
    <property type="entry name" value="TRANSAMIDASE"/>
    <property type="match status" value="1"/>
</dbReference>
<sequence length="428" mass="45697">MQSQQLNRLGVLETVRAVHEGCATATAIVQARLDIIEAGNDDIKAFVAIDPERALEEAARVDAGRYKNGLLSGVPFAVKDVLDTAEYPTRYGSPIYADHQPRADAACVRLARRQGAVLMGKVATGEFATQTPSEARNPLRVSHTPGGSSSGSAAAVAAGMVPVAFGTQTTGSIVRPALYCGLIGYKPSFGLIGTAGLKTLSHTQDTIGVITRDVPDAAYFTMGLQGARTAGHGIERPQIALCRSRQWDYISSETHRAIEELVRRLEASGARVVPVRLPAMLEALAIQQPRLFMFEALQNLAHEFEMHRDALSTRLQTRLTAAAGVTFDEYASIRQQVQRGQQMFADMMQGFDGLLYPAASGEAEAGHQEAGDPRFGALWSMLHVPTVSFPCDVGPTGLPIGAQLVGAFGEDTRLLAAATSVSRLATQP</sequence>
<gene>
    <name evidence="2" type="ORF">CR155_07620</name>
</gene>
<reference evidence="2 3" key="1">
    <citation type="submission" date="2017-10" db="EMBL/GenBank/DDBJ databases">
        <title>Two draft genome sequences of Pusillimonas sp. strains isolated from a nitrate- and radionuclide-contaminated groundwater in Russia.</title>
        <authorList>
            <person name="Grouzdev D.S."/>
            <person name="Tourova T.P."/>
            <person name="Goeva M.A."/>
            <person name="Babich T.L."/>
            <person name="Sokolova D.S."/>
            <person name="Abdullin R."/>
            <person name="Poltaraus A.B."/>
            <person name="Toshchakov S.V."/>
            <person name="Nazina T.N."/>
        </authorList>
    </citation>
    <scope>NUCLEOTIDE SEQUENCE [LARGE SCALE GENOMIC DNA]</scope>
    <source>
        <strain evidence="2 3">JR1/69-2-13</strain>
    </source>
</reference>
<keyword evidence="3" id="KW-1185">Reference proteome</keyword>
<dbReference type="Proteomes" id="UP000234328">
    <property type="component" value="Unassembled WGS sequence"/>
</dbReference>
<evidence type="ECO:0000259" key="1">
    <source>
        <dbReference type="Pfam" id="PF01425"/>
    </source>
</evidence>
<dbReference type="EMBL" id="PDNV01000004">
    <property type="protein sequence ID" value="PLC54713.1"/>
    <property type="molecule type" value="Genomic_DNA"/>
</dbReference>
<dbReference type="Pfam" id="PF01425">
    <property type="entry name" value="Amidase"/>
    <property type="match status" value="1"/>
</dbReference>
<dbReference type="InterPro" id="IPR036928">
    <property type="entry name" value="AS_sf"/>
</dbReference>
<dbReference type="AlphaFoldDB" id="A0A2N4UI58"/>
<feature type="domain" description="Amidase" evidence="1">
    <location>
        <begin position="28"/>
        <end position="415"/>
    </location>
</feature>
<dbReference type="Gene3D" id="3.90.1300.10">
    <property type="entry name" value="Amidase signature (AS) domain"/>
    <property type="match status" value="1"/>
</dbReference>
<dbReference type="OrthoDB" id="8641877at2"/>
<accession>A0A2N4UI58</accession>
<comment type="caution">
    <text evidence="2">The sequence shown here is derived from an EMBL/GenBank/DDBJ whole genome shotgun (WGS) entry which is preliminary data.</text>
</comment>
<dbReference type="GO" id="GO:0003824">
    <property type="term" value="F:catalytic activity"/>
    <property type="evidence" value="ECO:0007669"/>
    <property type="project" value="InterPro"/>
</dbReference>